<feature type="signal peptide" evidence="1">
    <location>
        <begin position="1"/>
        <end position="23"/>
    </location>
</feature>
<evidence type="ECO:0000256" key="1">
    <source>
        <dbReference type="SAM" id="SignalP"/>
    </source>
</evidence>
<gene>
    <name evidence="2" type="ORF">FF38_04964</name>
</gene>
<feature type="chain" id="PRO_5005536192" evidence="1">
    <location>
        <begin position="24"/>
        <end position="272"/>
    </location>
</feature>
<dbReference type="EMBL" id="JRES01000310">
    <property type="protein sequence ID" value="KNC32440.1"/>
    <property type="molecule type" value="Genomic_DNA"/>
</dbReference>
<comment type="caution">
    <text evidence="2">The sequence shown here is derived from an EMBL/GenBank/DDBJ whole genome shotgun (WGS) entry which is preliminary data.</text>
</comment>
<reference evidence="2 3" key="1">
    <citation type="journal article" date="2015" name="Nat. Commun.">
        <title>Lucilia cuprina genome unlocks parasitic fly biology to underpin future interventions.</title>
        <authorList>
            <person name="Anstead C.A."/>
            <person name="Korhonen P.K."/>
            <person name="Young N.D."/>
            <person name="Hall R.S."/>
            <person name="Jex A.R."/>
            <person name="Murali S.C."/>
            <person name="Hughes D.S."/>
            <person name="Lee S.F."/>
            <person name="Perry T."/>
            <person name="Stroehlein A.J."/>
            <person name="Ansell B.R."/>
            <person name="Breugelmans B."/>
            <person name="Hofmann A."/>
            <person name="Qu J."/>
            <person name="Dugan S."/>
            <person name="Lee S.L."/>
            <person name="Chao H."/>
            <person name="Dinh H."/>
            <person name="Han Y."/>
            <person name="Doddapaneni H.V."/>
            <person name="Worley K.C."/>
            <person name="Muzny D.M."/>
            <person name="Ioannidis P."/>
            <person name="Waterhouse R.M."/>
            <person name="Zdobnov E.M."/>
            <person name="James P.J."/>
            <person name="Bagnall N.H."/>
            <person name="Kotze A.C."/>
            <person name="Gibbs R.A."/>
            <person name="Richards S."/>
            <person name="Batterham P."/>
            <person name="Gasser R.B."/>
        </authorList>
    </citation>
    <scope>NUCLEOTIDE SEQUENCE [LARGE SCALE GENOMIC DNA]</scope>
    <source>
        <strain evidence="2 3">LS</strain>
        <tissue evidence="2">Full body</tissue>
    </source>
</reference>
<dbReference type="Proteomes" id="UP000037069">
    <property type="component" value="Unassembled WGS sequence"/>
</dbReference>
<dbReference type="OrthoDB" id="8056552at2759"/>
<protein>
    <submittedName>
        <fullName evidence="2">Uncharacterized protein</fullName>
    </submittedName>
</protein>
<evidence type="ECO:0000313" key="2">
    <source>
        <dbReference type="EMBL" id="KNC32440.1"/>
    </source>
</evidence>
<sequence>MEFKGKLFIFTIFVIQICLEVQAATKTIDLNTSSLNKNKYLPPLTTNNNNNVNKSLQQTKIYTTKSQRSIDNFNTRPELKTTKFPINPSYPPIFTSYDPPPSGLVSHTNIQLPFSHSVKLPLLLSKSEKQNDFTKHPGFSTPNMASEEIELEGSAPMLMIEEPAAVVLQPQYNKTIEAAKVLASAFLEANVEDSTDTATTESKKQSNSTDVFIVKTQKKAYIIPTHLKKEATKPSGVDDLYPLRDQFEKAYTINQFIFVIKPEKINFLNKLV</sequence>
<keyword evidence="1" id="KW-0732">Signal</keyword>
<accession>A0A0L0CJL5</accession>
<dbReference type="AlphaFoldDB" id="A0A0L0CJL5"/>
<organism evidence="2 3">
    <name type="scientific">Lucilia cuprina</name>
    <name type="common">Green bottle fly</name>
    <name type="synonym">Australian sheep blowfly</name>
    <dbReference type="NCBI Taxonomy" id="7375"/>
    <lineage>
        <taxon>Eukaryota</taxon>
        <taxon>Metazoa</taxon>
        <taxon>Ecdysozoa</taxon>
        <taxon>Arthropoda</taxon>
        <taxon>Hexapoda</taxon>
        <taxon>Insecta</taxon>
        <taxon>Pterygota</taxon>
        <taxon>Neoptera</taxon>
        <taxon>Endopterygota</taxon>
        <taxon>Diptera</taxon>
        <taxon>Brachycera</taxon>
        <taxon>Muscomorpha</taxon>
        <taxon>Oestroidea</taxon>
        <taxon>Calliphoridae</taxon>
        <taxon>Luciliinae</taxon>
        <taxon>Lucilia</taxon>
    </lineage>
</organism>
<evidence type="ECO:0000313" key="3">
    <source>
        <dbReference type="Proteomes" id="UP000037069"/>
    </source>
</evidence>
<name>A0A0L0CJL5_LUCCU</name>
<keyword evidence="3" id="KW-1185">Reference proteome</keyword>
<proteinExistence type="predicted"/>